<keyword evidence="3" id="KW-0175">Coiled coil</keyword>
<keyword evidence="5" id="KW-0812">Transmembrane</keyword>
<reference evidence="8" key="1">
    <citation type="submission" date="2016-05" db="EMBL/GenBank/DDBJ databases">
        <title>Comparative genomics of biotechnologically important yeasts.</title>
        <authorList>
            <consortium name="DOE Joint Genome Institute"/>
            <person name="Riley R."/>
            <person name="Haridas S."/>
            <person name="Wolfe K.H."/>
            <person name="Lopes M.R."/>
            <person name="Hittinger C.T."/>
            <person name="Goker M."/>
            <person name="Salamov A."/>
            <person name="Wisecaver J."/>
            <person name="Long T.M."/>
            <person name="Aerts A.L."/>
            <person name="Barry K."/>
            <person name="Choi C."/>
            <person name="Clum A."/>
            <person name="Coughlan A.Y."/>
            <person name="Deshpande S."/>
            <person name="Douglass A.P."/>
            <person name="Hanson S.J."/>
            <person name="Klenk H.-P."/>
            <person name="Labutti K."/>
            <person name="Lapidus A."/>
            <person name="Lindquist E."/>
            <person name="Lipzen A."/>
            <person name="Meier-Kolthoff J.P."/>
            <person name="Ohm R.A."/>
            <person name="Otillar R.P."/>
            <person name="Pangilinan J."/>
            <person name="Peng Y."/>
            <person name="Rokas A."/>
            <person name="Rosa C.A."/>
            <person name="Scheuner C."/>
            <person name="Sibirny A.A."/>
            <person name="Slot J.C."/>
            <person name="Stielow J.B."/>
            <person name="Sun H."/>
            <person name="Kurtzman C.P."/>
            <person name="Blackwell M."/>
            <person name="Grigoriev I.V."/>
            <person name="Jeffries T.W."/>
        </authorList>
    </citation>
    <scope>NUCLEOTIDE SEQUENCE [LARGE SCALE GENOMIC DNA]</scope>
    <source>
        <strain evidence="8">NRRL Y-2460</strain>
    </source>
</reference>
<dbReference type="InterPro" id="IPR001138">
    <property type="entry name" value="Zn2Cys6_DnaBD"/>
</dbReference>
<dbReference type="GO" id="GO:0008270">
    <property type="term" value="F:zinc ion binding"/>
    <property type="evidence" value="ECO:0007669"/>
    <property type="project" value="InterPro"/>
</dbReference>
<evidence type="ECO:0000313" key="8">
    <source>
        <dbReference type="Proteomes" id="UP000094236"/>
    </source>
</evidence>
<comment type="subcellular location">
    <subcellularLocation>
        <location evidence="1">Nucleus</location>
    </subcellularLocation>
</comment>
<feature type="transmembrane region" description="Helical" evidence="5">
    <location>
        <begin position="637"/>
        <end position="659"/>
    </location>
</feature>
<dbReference type="STRING" id="669874.A0A1E4TZ91"/>
<keyword evidence="5" id="KW-0472">Membrane</keyword>
<evidence type="ECO:0000256" key="4">
    <source>
        <dbReference type="SAM" id="MobiDB-lite"/>
    </source>
</evidence>
<evidence type="ECO:0000256" key="5">
    <source>
        <dbReference type="SAM" id="Phobius"/>
    </source>
</evidence>
<keyword evidence="5" id="KW-1133">Transmembrane helix</keyword>
<dbReference type="InterPro" id="IPR050613">
    <property type="entry name" value="Sec_Metabolite_Reg"/>
</dbReference>
<evidence type="ECO:0000256" key="3">
    <source>
        <dbReference type="SAM" id="Coils"/>
    </source>
</evidence>
<evidence type="ECO:0000256" key="2">
    <source>
        <dbReference type="ARBA" id="ARBA00023242"/>
    </source>
</evidence>
<dbReference type="AlphaFoldDB" id="A0A1E4TZ91"/>
<dbReference type="GO" id="GO:0000981">
    <property type="term" value="F:DNA-binding transcription factor activity, RNA polymerase II-specific"/>
    <property type="evidence" value="ECO:0007669"/>
    <property type="project" value="InterPro"/>
</dbReference>
<evidence type="ECO:0000259" key="6">
    <source>
        <dbReference type="PROSITE" id="PS50048"/>
    </source>
</evidence>
<keyword evidence="2" id="KW-0539">Nucleus</keyword>
<dbReference type="CDD" id="cd12148">
    <property type="entry name" value="fungal_TF_MHR"/>
    <property type="match status" value="1"/>
</dbReference>
<keyword evidence="8" id="KW-1185">Reference proteome</keyword>
<gene>
    <name evidence="7" type="ORF">PACTADRAFT_48827</name>
</gene>
<dbReference type="InterPro" id="IPR036864">
    <property type="entry name" value="Zn2-C6_fun-type_DNA-bd_sf"/>
</dbReference>
<dbReference type="EMBL" id="KV454012">
    <property type="protein sequence ID" value="ODV97060.1"/>
    <property type="molecule type" value="Genomic_DNA"/>
</dbReference>
<dbReference type="Proteomes" id="UP000094236">
    <property type="component" value="Unassembled WGS sequence"/>
</dbReference>
<dbReference type="OrthoDB" id="435881at2759"/>
<dbReference type="SMART" id="SM00066">
    <property type="entry name" value="GAL4"/>
    <property type="match status" value="1"/>
</dbReference>
<organism evidence="7 8">
    <name type="scientific">Pachysolen tannophilus NRRL Y-2460</name>
    <dbReference type="NCBI Taxonomy" id="669874"/>
    <lineage>
        <taxon>Eukaryota</taxon>
        <taxon>Fungi</taxon>
        <taxon>Dikarya</taxon>
        <taxon>Ascomycota</taxon>
        <taxon>Saccharomycotina</taxon>
        <taxon>Pichiomycetes</taxon>
        <taxon>Pachysolenaceae</taxon>
        <taxon>Pachysolen</taxon>
    </lineage>
</organism>
<evidence type="ECO:0000313" key="7">
    <source>
        <dbReference type="EMBL" id="ODV97060.1"/>
    </source>
</evidence>
<name>A0A1E4TZ91_PACTA</name>
<dbReference type="Pfam" id="PF00172">
    <property type="entry name" value="Zn_clus"/>
    <property type="match status" value="1"/>
</dbReference>
<proteinExistence type="predicted"/>
<feature type="domain" description="Zn(2)-C6 fungal-type" evidence="6">
    <location>
        <begin position="27"/>
        <end position="56"/>
    </location>
</feature>
<feature type="coiled-coil region" evidence="3">
    <location>
        <begin position="474"/>
        <end position="508"/>
    </location>
</feature>
<protein>
    <recommendedName>
        <fullName evidence="6">Zn(2)-C6 fungal-type domain-containing protein</fullName>
    </recommendedName>
</protein>
<dbReference type="Gene3D" id="4.10.240.10">
    <property type="entry name" value="Zn(2)-C6 fungal-type DNA-binding domain"/>
    <property type="match status" value="1"/>
</dbReference>
<dbReference type="SUPFAM" id="SSF57701">
    <property type="entry name" value="Zn2/Cys6 DNA-binding domain"/>
    <property type="match status" value="1"/>
</dbReference>
<dbReference type="PROSITE" id="PS00463">
    <property type="entry name" value="ZN2_CY6_FUNGAL_1"/>
    <property type="match status" value="1"/>
</dbReference>
<feature type="coiled-coil region" evidence="3">
    <location>
        <begin position="694"/>
        <end position="721"/>
    </location>
</feature>
<evidence type="ECO:0000256" key="1">
    <source>
        <dbReference type="ARBA" id="ARBA00004123"/>
    </source>
</evidence>
<feature type="region of interest" description="Disordered" evidence="4">
    <location>
        <begin position="867"/>
        <end position="889"/>
    </location>
</feature>
<dbReference type="PANTHER" id="PTHR31001:SF88">
    <property type="entry name" value="TRANSCRIPTION FACTOR PDR3"/>
    <property type="match status" value="1"/>
</dbReference>
<dbReference type="PROSITE" id="PS50048">
    <property type="entry name" value="ZN2_CY6_FUNGAL_2"/>
    <property type="match status" value="1"/>
</dbReference>
<sequence>MSSTTSNTEYNDSAVFLQNSSLVYPISCVECRRRKIKCCKRYPCKQCVKRSIKCEFPEKFRSIEIGDIINNEISRDPNIISPLSTSGSNILSSTISVNLAKENESLKAKISNLESRLENINFFNNKRLLNNNNNNNNLHDGDEDLYEDIEYNDSELSKEKYYGPNSAIFMVKSTADAKNLEFDQFIKVKTELKHKRELPMLLTPENNNNNNNNNNSSFITDNENLKMSNFSLICQLVSIFFQLRNYCNNFINEKDVFNFLHNYATIKNWSNDDDLLLLIMIIVTTLRSMRRDDPLLVEYNLKFEVINSRLMKQFEHLKNGIRNETIRSLQSYVLACEHYYYYSQAEKSWNMLFHTVANAYSLGLHVYDKEIEISLKNTKKNTLKVIQNDPRTSLWLTINFISSVLCSVVGRPNPVTFTFQPLIKNLDIKLNYKIAISELIKKSTKILIESYKVTIDYKKIMEIDEQFESEIEIYNKLILDNAEERQRLQELELEKLRYRTKRQHLDHNNNNQRQPTKAIKAENQTDNSAKTYRHNQANDFNYILNNEKDSKFSSMDSLSSSGNSASSFTEKFSLLDTDCETYCDLLLCYANRSKFHQPFMSTYQTSTKILLNSVLKVCHYAILLIKTLQKKINNVNFAAIYPFFYCFLYQSFIVFYTFLHLDFENILCFYKFEILEISQHLDQLYKLIDDFYWKQNAIRIIKKIKELVNKFKRQYEKWIKESNTGNLYPISSNQNLANLANANKSVESQSTPVSPFANNGCDSHSNSNRNLKSLFPEISERESSIRVSNGSANNVNVGSNVNANNNNLFGIDTNTFQWDKTLFDNFTVDPVLGFDLNDPFFISNPEGGIPNDYFGNNRLSDGSISRGSIEAMTSTENVNDTKKTLKRQR</sequence>
<dbReference type="PANTHER" id="PTHR31001">
    <property type="entry name" value="UNCHARACTERIZED TRANSCRIPTIONAL REGULATORY PROTEIN"/>
    <property type="match status" value="1"/>
</dbReference>
<dbReference type="CDD" id="cd00067">
    <property type="entry name" value="GAL4"/>
    <property type="match status" value="1"/>
</dbReference>
<feature type="compositionally biased region" description="Polar residues" evidence="4">
    <location>
        <begin position="867"/>
        <end position="878"/>
    </location>
</feature>
<dbReference type="GO" id="GO:0005634">
    <property type="term" value="C:nucleus"/>
    <property type="evidence" value="ECO:0007669"/>
    <property type="project" value="UniProtKB-SubCell"/>
</dbReference>
<accession>A0A1E4TZ91</accession>
<feature type="transmembrane region" description="Helical" evidence="5">
    <location>
        <begin position="609"/>
        <end position="625"/>
    </location>
</feature>